<evidence type="ECO:0000313" key="4">
    <source>
        <dbReference type="Proteomes" id="UP000069205"/>
    </source>
</evidence>
<reference evidence="3 4" key="1">
    <citation type="journal article" date="2015" name="Proc. Natl. Acad. Sci. U.S.A.">
        <title>Expanded metabolic versatility of ubiquitous nitrite-oxidizing bacteria from the genus Nitrospira.</title>
        <authorList>
            <person name="Koch H."/>
            <person name="Lucker S."/>
            <person name="Albertsen M."/>
            <person name="Kitzinger K."/>
            <person name="Herbold C."/>
            <person name="Spieck E."/>
            <person name="Nielsen P.H."/>
            <person name="Wagner M."/>
            <person name="Daims H."/>
        </authorList>
    </citation>
    <scope>NUCLEOTIDE SEQUENCE [LARGE SCALE GENOMIC DNA]</scope>
    <source>
        <strain evidence="3 4">NSP M-1</strain>
    </source>
</reference>
<keyword evidence="3" id="KW-0808">Transferase</keyword>
<evidence type="ECO:0000259" key="2">
    <source>
        <dbReference type="Pfam" id="PF13439"/>
    </source>
</evidence>
<evidence type="ECO:0000259" key="1">
    <source>
        <dbReference type="Pfam" id="PF00534"/>
    </source>
</evidence>
<feature type="domain" description="Glycosyl transferase family 1" evidence="1">
    <location>
        <begin position="213"/>
        <end position="366"/>
    </location>
</feature>
<dbReference type="SUPFAM" id="SSF53756">
    <property type="entry name" value="UDP-Glycosyltransferase/glycogen phosphorylase"/>
    <property type="match status" value="1"/>
</dbReference>
<dbReference type="RefSeq" id="WP_053379418.1">
    <property type="nucleotide sequence ID" value="NZ_CP011801.1"/>
</dbReference>
<dbReference type="Pfam" id="PF00534">
    <property type="entry name" value="Glycos_transf_1"/>
    <property type="match status" value="1"/>
</dbReference>
<gene>
    <name evidence="3" type="ORF">NITMOv2_1806</name>
</gene>
<proteinExistence type="predicted"/>
<accession>A0A0K2GB81</accession>
<organism evidence="3 4">
    <name type="scientific">Nitrospira moscoviensis</name>
    <dbReference type="NCBI Taxonomy" id="42253"/>
    <lineage>
        <taxon>Bacteria</taxon>
        <taxon>Pseudomonadati</taxon>
        <taxon>Nitrospirota</taxon>
        <taxon>Nitrospiria</taxon>
        <taxon>Nitrospirales</taxon>
        <taxon>Nitrospiraceae</taxon>
        <taxon>Nitrospira</taxon>
    </lineage>
</organism>
<dbReference type="InterPro" id="IPR028098">
    <property type="entry name" value="Glyco_trans_4-like_N"/>
</dbReference>
<dbReference type="KEGG" id="nmv:NITMOv2_1806"/>
<dbReference type="OrthoDB" id="9777346at2"/>
<dbReference type="PANTHER" id="PTHR12526">
    <property type="entry name" value="GLYCOSYLTRANSFERASE"/>
    <property type="match status" value="1"/>
</dbReference>
<feature type="domain" description="Glycosyltransferase subfamily 4-like N-terminal" evidence="2">
    <location>
        <begin position="51"/>
        <end position="194"/>
    </location>
</feature>
<keyword evidence="4" id="KW-1185">Reference proteome</keyword>
<dbReference type="InterPro" id="IPR001296">
    <property type="entry name" value="Glyco_trans_1"/>
</dbReference>
<dbReference type="Gene3D" id="3.40.50.2000">
    <property type="entry name" value="Glycogen Phosphorylase B"/>
    <property type="match status" value="2"/>
</dbReference>
<sequence length="392" mass="43414">MAPRKVIHIITRLDRGGSAQNTMLTVLGHDRTQFEPIVITGDSRMEDAQGGLRATADNLRRLEKEHIRYHVIPSLVRRVSARRDLVALWNLYRLLRRERPAIVHTHTSKAGVLGRLAAWWAAVPAVIHTPHGHVFYGHFDRLRSWLCLMIERLLARITSRLIALTGAERQEHLDRHVGTAERFAVIPSGIDVERFRRVRAGGKLVPDWFGCPPNSRIVGSVGWLTGIKGHRVLVEAVAILKQEFPTLHLVIAGSGDRREALIEQARQAGISHAVHLPGHREQVEDCLKGFDCFALPSLNEGMGRALIEAMAAGLPIVASRVGGIPAVVQDGVNGLLVPPGESRALAEALRSVLRDPQWARRLGEQAGRSIGEEYGIDRMVRAIETAYREAHG</sequence>
<dbReference type="CDD" id="cd03808">
    <property type="entry name" value="GT4_CapM-like"/>
    <property type="match status" value="1"/>
</dbReference>
<dbReference type="AlphaFoldDB" id="A0A0K2GB81"/>
<name>A0A0K2GB81_NITMO</name>
<dbReference type="Pfam" id="PF13439">
    <property type="entry name" value="Glyco_transf_4"/>
    <property type="match status" value="1"/>
</dbReference>
<dbReference type="PATRIC" id="fig|42253.5.peg.1775"/>
<protein>
    <submittedName>
        <fullName evidence="3">Putative Glycosyl transferase, group 1</fullName>
    </submittedName>
</protein>
<dbReference type="Proteomes" id="UP000069205">
    <property type="component" value="Chromosome"/>
</dbReference>
<dbReference type="STRING" id="42253.NITMOv2_1806"/>
<dbReference type="EMBL" id="CP011801">
    <property type="protein sequence ID" value="ALA58226.1"/>
    <property type="molecule type" value="Genomic_DNA"/>
</dbReference>
<dbReference type="GO" id="GO:0016757">
    <property type="term" value="F:glycosyltransferase activity"/>
    <property type="evidence" value="ECO:0007669"/>
    <property type="project" value="InterPro"/>
</dbReference>
<evidence type="ECO:0000313" key="3">
    <source>
        <dbReference type="EMBL" id="ALA58226.1"/>
    </source>
</evidence>